<name>A0A8H7AK40_9EURO</name>
<dbReference type="Proteomes" id="UP000606974">
    <property type="component" value="Unassembled WGS sequence"/>
</dbReference>
<sequence>MGTEMEEMLSTGQTNPEPCKPVRAGFDALAKIMDILDLSRVMTQIQTHTLTHNCPVLTAAGLARPSVPGDPSVSFE</sequence>
<comment type="caution">
    <text evidence="2">The sequence shown here is derived from an EMBL/GenBank/DDBJ whole genome shotgun (WGS) entry which is preliminary data.</text>
</comment>
<gene>
    <name evidence="2" type="ORF">GJ744_006404</name>
</gene>
<evidence type="ECO:0000256" key="1">
    <source>
        <dbReference type="SAM" id="MobiDB-lite"/>
    </source>
</evidence>
<evidence type="ECO:0000313" key="2">
    <source>
        <dbReference type="EMBL" id="KAF7510558.1"/>
    </source>
</evidence>
<dbReference type="EMBL" id="JAACFV010000029">
    <property type="protein sequence ID" value="KAF7510558.1"/>
    <property type="molecule type" value="Genomic_DNA"/>
</dbReference>
<keyword evidence="3" id="KW-1185">Reference proteome</keyword>
<evidence type="ECO:0000313" key="3">
    <source>
        <dbReference type="Proteomes" id="UP000606974"/>
    </source>
</evidence>
<accession>A0A8H7AK40</accession>
<protein>
    <submittedName>
        <fullName evidence="2">Uncharacterized protein</fullName>
    </submittedName>
</protein>
<reference evidence="2" key="1">
    <citation type="submission" date="2020-02" db="EMBL/GenBank/DDBJ databases">
        <authorList>
            <person name="Palmer J.M."/>
        </authorList>
    </citation>
    <scope>NUCLEOTIDE SEQUENCE</scope>
    <source>
        <strain evidence="2">EPUS1.4</strain>
        <tissue evidence="2">Thallus</tissue>
    </source>
</reference>
<proteinExistence type="predicted"/>
<dbReference type="AlphaFoldDB" id="A0A8H7AK40"/>
<organism evidence="2 3">
    <name type="scientific">Endocarpon pusillum</name>
    <dbReference type="NCBI Taxonomy" id="364733"/>
    <lineage>
        <taxon>Eukaryota</taxon>
        <taxon>Fungi</taxon>
        <taxon>Dikarya</taxon>
        <taxon>Ascomycota</taxon>
        <taxon>Pezizomycotina</taxon>
        <taxon>Eurotiomycetes</taxon>
        <taxon>Chaetothyriomycetidae</taxon>
        <taxon>Verrucariales</taxon>
        <taxon>Verrucariaceae</taxon>
        <taxon>Endocarpon</taxon>
    </lineage>
</organism>
<feature type="region of interest" description="Disordered" evidence="1">
    <location>
        <begin position="1"/>
        <end position="20"/>
    </location>
</feature>